<evidence type="ECO:0000313" key="2">
    <source>
        <dbReference type="Proteomes" id="UP000789831"/>
    </source>
</evidence>
<evidence type="ECO:0000313" key="1">
    <source>
        <dbReference type="EMBL" id="CAG8506668.1"/>
    </source>
</evidence>
<dbReference type="EMBL" id="CAJVPL010000529">
    <property type="protein sequence ID" value="CAG8506668.1"/>
    <property type="molecule type" value="Genomic_DNA"/>
</dbReference>
<proteinExistence type="predicted"/>
<reference evidence="1" key="1">
    <citation type="submission" date="2021-06" db="EMBL/GenBank/DDBJ databases">
        <authorList>
            <person name="Kallberg Y."/>
            <person name="Tangrot J."/>
            <person name="Rosling A."/>
        </authorList>
    </citation>
    <scope>NUCLEOTIDE SEQUENCE</scope>
    <source>
        <strain evidence="1">MT106</strain>
    </source>
</reference>
<sequence>MKFGEKAQKISSSRLILGMWITTPLKNFSASAIARLNLEDIDYVIVNILKASPTSTASVSSSSNNRIYGYKLPPISTKCEMRLMVSDFQVARIEATNVSEFHL</sequence>
<comment type="caution">
    <text evidence="1">The sequence shown here is derived from an EMBL/GenBank/DDBJ whole genome shotgun (WGS) entry which is preliminary data.</text>
</comment>
<keyword evidence="2" id="KW-1185">Reference proteome</keyword>
<gene>
    <name evidence="1" type="ORF">AGERDE_LOCUS4527</name>
</gene>
<dbReference type="Proteomes" id="UP000789831">
    <property type="component" value="Unassembled WGS sequence"/>
</dbReference>
<name>A0A9N8ZTD8_9GLOM</name>
<protein>
    <submittedName>
        <fullName evidence="1">4055_t:CDS:1</fullName>
    </submittedName>
</protein>
<accession>A0A9N8ZTD8</accession>
<organism evidence="1 2">
    <name type="scientific">Ambispora gerdemannii</name>
    <dbReference type="NCBI Taxonomy" id="144530"/>
    <lineage>
        <taxon>Eukaryota</taxon>
        <taxon>Fungi</taxon>
        <taxon>Fungi incertae sedis</taxon>
        <taxon>Mucoromycota</taxon>
        <taxon>Glomeromycotina</taxon>
        <taxon>Glomeromycetes</taxon>
        <taxon>Archaeosporales</taxon>
        <taxon>Ambisporaceae</taxon>
        <taxon>Ambispora</taxon>
    </lineage>
</organism>
<dbReference type="AlphaFoldDB" id="A0A9N8ZTD8"/>